<dbReference type="PANTHER" id="PTHR23117">
    <property type="entry name" value="GUANYLATE KINASE-RELATED"/>
    <property type="match status" value="1"/>
</dbReference>
<keyword evidence="5 9" id="KW-0547">Nucleotide-binding</keyword>
<comment type="subcellular location">
    <subcellularLocation>
        <location evidence="9">Cytoplasm</location>
    </subcellularLocation>
</comment>
<feature type="binding site" evidence="9">
    <location>
        <begin position="12"/>
        <end position="19"/>
    </location>
    <ligand>
        <name>ATP</name>
        <dbReference type="ChEBI" id="CHEBI:30616"/>
    </ligand>
</feature>
<keyword evidence="4 9" id="KW-0808">Transferase</keyword>
<proteinExistence type="inferred from homology"/>
<evidence type="ECO:0000259" key="10">
    <source>
        <dbReference type="PROSITE" id="PS50052"/>
    </source>
</evidence>
<reference evidence="11" key="1">
    <citation type="submission" date="2019-02" db="EMBL/GenBank/DDBJ databases">
        <authorList>
            <person name="Gruber-Vodicka R. H."/>
            <person name="Seah K. B. B."/>
        </authorList>
    </citation>
    <scope>NUCLEOTIDE SEQUENCE</scope>
    <source>
        <strain evidence="11">BECK_BZ163</strain>
        <strain evidence="13">BECK_BZ164</strain>
        <strain evidence="12">BECK_BZ165</strain>
    </source>
</reference>
<dbReference type="EMBL" id="CAADFA010000199">
    <property type="protein sequence ID" value="VFJ57408.1"/>
    <property type="molecule type" value="Genomic_DNA"/>
</dbReference>
<dbReference type="SUPFAM" id="SSF52540">
    <property type="entry name" value="P-loop containing nucleoside triphosphate hydrolases"/>
    <property type="match status" value="1"/>
</dbReference>
<evidence type="ECO:0000256" key="7">
    <source>
        <dbReference type="ARBA" id="ARBA00022840"/>
    </source>
</evidence>
<dbReference type="GO" id="GO:0005524">
    <property type="term" value="F:ATP binding"/>
    <property type="evidence" value="ECO:0007669"/>
    <property type="project" value="UniProtKB-UniRule"/>
</dbReference>
<evidence type="ECO:0000256" key="3">
    <source>
        <dbReference type="ARBA" id="ARBA00016296"/>
    </source>
</evidence>
<dbReference type="CDD" id="cd00071">
    <property type="entry name" value="GMPK"/>
    <property type="match status" value="1"/>
</dbReference>
<dbReference type="Gene3D" id="3.40.50.300">
    <property type="entry name" value="P-loop containing nucleotide triphosphate hydrolases"/>
    <property type="match status" value="1"/>
</dbReference>
<keyword evidence="6 9" id="KW-0418">Kinase</keyword>
<evidence type="ECO:0000256" key="4">
    <source>
        <dbReference type="ARBA" id="ARBA00022679"/>
    </source>
</evidence>
<accession>A0A450STX2</accession>
<comment type="similarity">
    <text evidence="1 9">Belongs to the guanylate kinase family.</text>
</comment>
<dbReference type="PANTHER" id="PTHR23117:SF13">
    <property type="entry name" value="GUANYLATE KINASE"/>
    <property type="match status" value="1"/>
</dbReference>
<protein>
    <recommendedName>
        <fullName evidence="3 9">Guanylate kinase</fullName>
        <ecNumber evidence="2 9">2.7.4.8</ecNumber>
    </recommendedName>
    <alternativeName>
        <fullName evidence="8 9">GMP kinase</fullName>
    </alternativeName>
</protein>
<dbReference type="InterPro" id="IPR020590">
    <property type="entry name" value="Guanylate_kinase_CS"/>
</dbReference>
<dbReference type="SMART" id="SM00072">
    <property type="entry name" value="GuKc"/>
    <property type="match status" value="1"/>
</dbReference>
<dbReference type="PROSITE" id="PS00856">
    <property type="entry name" value="GUANYLATE_KINASE_1"/>
    <property type="match status" value="1"/>
</dbReference>
<dbReference type="InterPro" id="IPR027417">
    <property type="entry name" value="P-loop_NTPase"/>
</dbReference>
<evidence type="ECO:0000256" key="2">
    <source>
        <dbReference type="ARBA" id="ARBA00012961"/>
    </source>
</evidence>
<dbReference type="InterPro" id="IPR008144">
    <property type="entry name" value="Guanylate_kin-like_dom"/>
</dbReference>
<sequence length="205" mass="23443">MEHPGTLYVASAPSGAGKTSLVRALAADDPAVLLCVSHTTRPPRPGERDGVHYHFVTESVFQEIRKRGAFLEYAEVFGNYYGTSREWLAEQLRRGVDVILEIDWQGARQVRNQIPECIGIFILPPSRDTLMRRLVDRGQDDDSVIARRMRDAVSESSHFHEYDYLIINDGFDAALSDLRAILRSERLRRTRQARRYRSLLVSLLE</sequence>
<gene>
    <name evidence="9" type="primary">gmk</name>
    <name evidence="11" type="ORF">BECKFM1743A_GA0114220_101874</name>
    <name evidence="13" type="ORF">BECKFM1743B_GA0114221_100729</name>
    <name evidence="12" type="ORF">BECKFM1743C_GA0114222_101994</name>
</gene>
<dbReference type="EMBL" id="CAADFL010000072">
    <property type="protein sequence ID" value="VFK08507.1"/>
    <property type="molecule type" value="Genomic_DNA"/>
</dbReference>
<dbReference type="Gene3D" id="3.30.63.10">
    <property type="entry name" value="Guanylate Kinase phosphate binding domain"/>
    <property type="match status" value="1"/>
</dbReference>
<dbReference type="GO" id="GO:0004385">
    <property type="term" value="F:GMP kinase activity"/>
    <property type="evidence" value="ECO:0007669"/>
    <property type="project" value="UniProtKB-UniRule"/>
</dbReference>
<comment type="catalytic activity">
    <reaction evidence="9">
        <text>GMP + ATP = GDP + ADP</text>
        <dbReference type="Rhea" id="RHEA:20780"/>
        <dbReference type="ChEBI" id="CHEBI:30616"/>
        <dbReference type="ChEBI" id="CHEBI:58115"/>
        <dbReference type="ChEBI" id="CHEBI:58189"/>
        <dbReference type="ChEBI" id="CHEBI:456216"/>
        <dbReference type="EC" id="2.7.4.8"/>
    </reaction>
</comment>
<dbReference type="AlphaFoldDB" id="A0A450STX2"/>
<evidence type="ECO:0000313" key="12">
    <source>
        <dbReference type="EMBL" id="VFJ57408.1"/>
    </source>
</evidence>
<name>A0A450STX2_9GAMM</name>
<evidence type="ECO:0000313" key="13">
    <source>
        <dbReference type="EMBL" id="VFK08507.1"/>
    </source>
</evidence>
<dbReference type="HAMAP" id="MF_00328">
    <property type="entry name" value="Guanylate_kinase"/>
    <property type="match status" value="1"/>
</dbReference>
<evidence type="ECO:0000256" key="5">
    <source>
        <dbReference type="ARBA" id="ARBA00022741"/>
    </source>
</evidence>
<dbReference type="InterPro" id="IPR017665">
    <property type="entry name" value="Guanylate_kinase"/>
</dbReference>
<comment type="function">
    <text evidence="9">Essential for recycling GMP and indirectly, cGMP.</text>
</comment>
<evidence type="ECO:0000256" key="9">
    <source>
        <dbReference type="HAMAP-Rule" id="MF_00328"/>
    </source>
</evidence>
<dbReference type="EMBL" id="CAADEZ010000187">
    <property type="protein sequence ID" value="VFJ57298.1"/>
    <property type="molecule type" value="Genomic_DNA"/>
</dbReference>
<keyword evidence="7 9" id="KW-0067">ATP-binding</keyword>
<dbReference type="GO" id="GO:0005829">
    <property type="term" value="C:cytosol"/>
    <property type="evidence" value="ECO:0007669"/>
    <property type="project" value="TreeGrafter"/>
</dbReference>
<organism evidence="11">
    <name type="scientific">Candidatus Kentrum sp. FM</name>
    <dbReference type="NCBI Taxonomy" id="2126340"/>
    <lineage>
        <taxon>Bacteria</taxon>
        <taxon>Pseudomonadati</taxon>
        <taxon>Pseudomonadota</taxon>
        <taxon>Gammaproteobacteria</taxon>
        <taxon>Candidatus Kentrum</taxon>
    </lineage>
</organism>
<dbReference type="InterPro" id="IPR008145">
    <property type="entry name" value="GK/Ca_channel_bsu"/>
</dbReference>
<feature type="domain" description="Guanylate kinase-like" evidence="10">
    <location>
        <begin position="5"/>
        <end position="183"/>
    </location>
</feature>
<keyword evidence="9" id="KW-0963">Cytoplasm</keyword>
<dbReference type="PROSITE" id="PS50052">
    <property type="entry name" value="GUANYLATE_KINASE_2"/>
    <property type="match status" value="1"/>
</dbReference>
<evidence type="ECO:0000313" key="11">
    <source>
        <dbReference type="EMBL" id="VFJ57298.1"/>
    </source>
</evidence>
<dbReference type="FunFam" id="3.30.63.10:FF:000002">
    <property type="entry name" value="Guanylate kinase 1"/>
    <property type="match status" value="1"/>
</dbReference>
<evidence type="ECO:0000256" key="8">
    <source>
        <dbReference type="ARBA" id="ARBA00030128"/>
    </source>
</evidence>
<dbReference type="Pfam" id="PF00625">
    <property type="entry name" value="Guanylate_kin"/>
    <property type="match status" value="1"/>
</dbReference>
<dbReference type="NCBIfam" id="TIGR03263">
    <property type="entry name" value="guanyl_kin"/>
    <property type="match status" value="1"/>
</dbReference>
<evidence type="ECO:0000256" key="6">
    <source>
        <dbReference type="ARBA" id="ARBA00022777"/>
    </source>
</evidence>
<dbReference type="EC" id="2.7.4.8" evidence="2 9"/>
<evidence type="ECO:0000256" key="1">
    <source>
        <dbReference type="ARBA" id="ARBA00005790"/>
    </source>
</evidence>